<dbReference type="PANTHER" id="PTHR43434:SF1">
    <property type="entry name" value="PHOSPHOGLYCOLATE PHOSPHATASE"/>
    <property type="match status" value="1"/>
</dbReference>
<comment type="catalytic activity">
    <reaction evidence="1">
        <text>2-phosphoglycolate + H2O = glycolate + phosphate</text>
        <dbReference type="Rhea" id="RHEA:14369"/>
        <dbReference type="ChEBI" id="CHEBI:15377"/>
        <dbReference type="ChEBI" id="CHEBI:29805"/>
        <dbReference type="ChEBI" id="CHEBI:43474"/>
        <dbReference type="ChEBI" id="CHEBI:58033"/>
        <dbReference type="EC" id="3.1.3.18"/>
    </reaction>
</comment>
<evidence type="ECO:0000256" key="1">
    <source>
        <dbReference type="ARBA" id="ARBA00000830"/>
    </source>
</evidence>
<evidence type="ECO:0000313" key="9">
    <source>
        <dbReference type="Proteomes" id="UP000023842"/>
    </source>
</evidence>
<keyword evidence="8" id="KW-0378">Hydrolase</keyword>
<dbReference type="Gene3D" id="3.40.50.1000">
    <property type="entry name" value="HAD superfamily/HAD-like"/>
    <property type="match status" value="1"/>
</dbReference>
<dbReference type="CDD" id="cd01427">
    <property type="entry name" value="HAD_like"/>
    <property type="match status" value="1"/>
</dbReference>
<evidence type="ECO:0000313" key="8">
    <source>
        <dbReference type="EMBL" id="EZH78468.1"/>
    </source>
</evidence>
<evidence type="ECO:0000256" key="3">
    <source>
        <dbReference type="ARBA" id="ARBA00004818"/>
    </source>
</evidence>
<dbReference type="Gene3D" id="1.10.150.240">
    <property type="entry name" value="Putative phosphatase, domain 2"/>
    <property type="match status" value="1"/>
</dbReference>
<keyword evidence="6" id="KW-0479">Metal-binding</keyword>
<keyword evidence="7" id="KW-0119">Carbohydrate metabolism</keyword>
<gene>
    <name evidence="8" type="ORF">AU05_20465</name>
</gene>
<dbReference type="Proteomes" id="UP000023842">
    <property type="component" value="Unassembled WGS sequence"/>
</dbReference>
<dbReference type="PANTHER" id="PTHR43434">
    <property type="entry name" value="PHOSPHOGLYCOLATE PHOSPHATASE"/>
    <property type="match status" value="1"/>
</dbReference>
<evidence type="ECO:0000256" key="6">
    <source>
        <dbReference type="ARBA" id="ARBA00022723"/>
    </source>
</evidence>
<organism evidence="8 9">
    <name type="scientific">Ectopseudomonas composti</name>
    <dbReference type="NCBI Taxonomy" id="658457"/>
    <lineage>
        <taxon>Bacteria</taxon>
        <taxon>Pseudomonadati</taxon>
        <taxon>Pseudomonadota</taxon>
        <taxon>Gammaproteobacteria</taxon>
        <taxon>Pseudomonadales</taxon>
        <taxon>Pseudomonadaceae</taxon>
        <taxon>Ectopseudomonas</taxon>
    </lineage>
</organism>
<dbReference type="Pfam" id="PF13419">
    <property type="entry name" value="HAD_2"/>
    <property type="match status" value="1"/>
</dbReference>
<dbReference type="GO" id="GO:0016787">
    <property type="term" value="F:hydrolase activity"/>
    <property type="evidence" value="ECO:0007669"/>
    <property type="project" value="UniProtKB-KW"/>
</dbReference>
<dbReference type="SFLD" id="SFLDS00003">
    <property type="entry name" value="Haloacid_Dehalogenase"/>
    <property type="match status" value="1"/>
</dbReference>
<dbReference type="InterPro" id="IPR041492">
    <property type="entry name" value="HAD_2"/>
</dbReference>
<dbReference type="InterPro" id="IPR036412">
    <property type="entry name" value="HAD-like_sf"/>
</dbReference>
<dbReference type="EC" id="3.1.3.18" evidence="5"/>
<comment type="cofactor">
    <cofactor evidence="2">
        <name>Mg(2+)</name>
        <dbReference type="ChEBI" id="CHEBI:18420"/>
    </cofactor>
</comment>
<comment type="pathway">
    <text evidence="3">Organic acid metabolism; glycolate biosynthesis; glycolate from 2-phosphoglycolate: step 1/1.</text>
</comment>
<reference evidence="9" key="1">
    <citation type="journal article" date="2014" name="Genome Announc.">
        <title>Draft Genome Sequence of the algae degrading bacterium Pseudomonas mendocina AD6.</title>
        <authorList>
            <person name="Barney B.M."/>
            <person name="Lenneman E.M."/>
        </authorList>
    </citation>
    <scope>NUCLEOTIDE SEQUENCE [LARGE SCALE GENOMIC DNA]</scope>
    <source>
        <strain evidence="9">AD6</strain>
    </source>
</reference>
<dbReference type="InterPro" id="IPR050155">
    <property type="entry name" value="HAD-like_hydrolase_sf"/>
</dbReference>
<dbReference type="InterPro" id="IPR023214">
    <property type="entry name" value="HAD_sf"/>
</dbReference>
<proteinExistence type="inferred from homology"/>
<sequence>MQSLSQYATLIFDCDGVLLDSNAVKTRAFGEVTERYGMEISSAFVDYHVRNGGVSRYQKFRYLFSDLLRRQPHVQETEQLLQAYADKVREGLLTCAVADGLAELRQVTAPSGWLVASGGDQQELRQIFQMRELTAYFDHGIHGSPTPKNQILQDALSIGKIQLPALFIGDSRFDHVCAKQAGLDFVFVYRWSEFPEWQEYCRRESVASFEDISALLRAMGPL</sequence>
<accession>A0ABP3BVD0</accession>
<protein>
    <recommendedName>
        <fullName evidence="5">phosphoglycolate phosphatase</fullName>
        <ecNumber evidence="5">3.1.3.18</ecNumber>
    </recommendedName>
</protein>
<evidence type="ECO:0000256" key="4">
    <source>
        <dbReference type="ARBA" id="ARBA00006171"/>
    </source>
</evidence>
<keyword evidence="9" id="KW-1185">Reference proteome</keyword>
<comment type="similarity">
    <text evidence="4">Belongs to the HAD-like hydrolase superfamily. CbbY/CbbZ/Gph/YieH family.</text>
</comment>
<evidence type="ECO:0000256" key="7">
    <source>
        <dbReference type="ARBA" id="ARBA00023277"/>
    </source>
</evidence>
<dbReference type="RefSeq" id="WP_037003452.1">
    <property type="nucleotide sequence ID" value="NZ_JFJN01000065.1"/>
</dbReference>
<name>A0ABP3BVD0_9GAMM</name>
<dbReference type="SUPFAM" id="SSF56784">
    <property type="entry name" value="HAD-like"/>
    <property type="match status" value="1"/>
</dbReference>
<dbReference type="InterPro" id="IPR023198">
    <property type="entry name" value="PGP-like_dom2"/>
</dbReference>
<evidence type="ECO:0000256" key="2">
    <source>
        <dbReference type="ARBA" id="ARBA00001946"/>
    </source>
</evidence>
<evidence type="ECO:0000256" key="5">
    <source>
        <dbReference type="ARBA" id="ARBA00013078"/>
    </source>
</evidence>
<comment type="caution">
    <text evidence="8">The sequence shown here is derived from an EMBL/GenBank/DDBJ whole genome shotgun (WGS) entry which is preliminary data.</text>
</comment>
<dbReference type="EMBL" id="JFJN01000065">
    <property type="protein sequence ID" value="EZH78468.1"/>
    <property type="molecule type" value="Genomic_DNA"/>
</dbReference>
<dbReference type="SFLD" id="SFLDG01129">
    <property type="entry name" value="C1.5:_HAD__Beta-PGM__Phosphata"/>
    <property type="match status" value="1"/>
</dbReference>